<evidence type="ECO:0000256" key="2">
    <source>
        <dbReference type="ARBA" id="ARBA00022691"/>
    </source>
</evidence>
<dbReference type="EMBL" id="JAEEGA010000006">
    <property type="protein sequence ID" value="MBP1041448.1"/>
    <property type="molecule type" value="Genomic_DNA"/>
</dbReference>
<dbReference type="RefSeq" id="WP_209527404.1">
    <property type="nucleotide sequence ID" value="NZ_JAEEGA010000006.1"/>
</dbReference>
<dbReference type="InterPro" id="IPR013785">
    <property type="entry name" value="Aldolase_TIM"/>
</dbReference>
<name>A0A940PCG5_9ENTE</name>
<dbReference type="PANTHER" id="PTHR43273:SF3">
    <property type="entry name" value="ANAEROBIC SULFATASE-MATURATING ENZYME HOMOLOG ASLB-RELATED"/>
    <property type="match status" value="1"/>
</dbReference>
<dbReference type="NCBIfam" id="TIGR04085">
    <property type="entry name" value="rSAM_more_4Fe4S"/>
    <property type="match status" value="1"/>
</dbReference>
<evidence type="ECO:0000259" key="7">
    <source>
        <dbReference type="PROSITE" id="PS51918"/>
    </source>
</evidence>
<dbReference type="Pfam" id="PF13186">
    <property type="entry name" value="SPASM"/>
    <property type="match status" value="1"/>
</dbReference>
<dbReference type="InterPro" id="IPR023867">
    <property type="entry name" value="Sulphatase_maturase_rSAM"/>
</dbReference>
<dbReference type="Proteomes" id="UP000674938">
    <property type="component" value="Unassembled WGS sequence"/>
</dbReference>
<evidence type="ECO:0000313" key="8">
    <source>
        <dbReference type="EMBL" id="MBP1041448.1"/>
    </source>
</evidence>
<dbReference type="GO" id="GO:0046872">
    <property type="term" value="F:metal ion binding"/>
    <property type="evidence" value="ECO:0007669"/>
    <property type="project" value="UniProtKB-KW"/>
</dbReference>
<comment type="caution">
    <text evidence="8">The sequence shown here is derived from an EMBL/GenBank/DDBJ whole genome shotgun (WGS) entry which is preliminary data.</text>
</comment>
<keyword evidence="2" id="KW-0949">S-adenosyl-L-methionine</keyword>
<dbReference type="GO" id="GO:0051536">
    <property type="term" value="F:iron-sulfur cluster binding"/>
    <property type="evidence" value="ECO:0007669"/>
    <property type="project" value="UniProtKB-KW"/>
</dbReference>
<keyword evidence="4" id="KW-0408">Iron</keyword>
<protein>
    <submittedName>
        <fullName evidence="8">SPASM domain-containing protein</fullName>
    </submittedName>
</protein>
<dbReference type="SFLD" id="SFLDG01386">
    <property type="entry name" value="main_SPASM_domain-containing"/>
    <property type="match status" value="1"/>
</dbReference>
<reference evidence="8" key="1">
    <citation type="submission" date="2020-12" db="EMBL/GenBank/DDBJ databases">
        <title>Vagococcus allomyrinae sp. nov. and Enterococcus lavae sp. nov., isolated from the larvae of Allomyrina dichotoma.</title>
        <authorList>
            <person name="Lee S.D."/>
        </authorList>
    </citation>
    <scope>NUCLEOTIDE SEQUENCE</scope>
    <source>
        <strain evidence="8">BWB3-3</strain>
    </source>
</reference>
<sequence>MKQLSVLIKPASSLCNLRCQYCFYANISDLRDVRSFGRMTSAVMEKMIDQIFLDLEDGDQLSVAFQGGEPTLAGLAYFQAFVAHVKQQSKNVTVRYAIQTNGTLINEAWCQFLAEEKFLVGLSLDGGAKFHNDYRVNPKGQGTFGDVMRTKTLFDRFEIDYNVLCVLTNQNARHPKQLFNFIISHQIDYMQFIPCLDDLDVEKPSIYALTPERFASFYKQLFFLWEQEYRQGNYYSINLFDNIANLLGHGQVNACGLVGQCAIQYVIEGDGSVYPCDFYALDDLCLGNITESTLRELFSAKVVQRFLRTPRDMSGLCETCPYAKLCGGGCKRMAQTIYKNSEGTYCGYQDLLNTVAEPLFQISRN</sequence>
<dbReference type="AlphaFoldDB" id="A0A940PCG5"/>
<gene>
    <name evidence="8" type="ORF">I6N95_10565</name>
</gene>
<dbReference type="InterPro" id="IPR007197">
    <property type="entry name" value="rSAM"/>
</dbReference>
<keyword evidence="5" id="KW-0411">Iron-sulfur</keyword>
<dbReference type="Gene3D" id="3.20.20.70">
    <property type="entry name" value="Aldolase class I"/>
    <property type="match status" value="1"/>
</dbReference>
<dbReference type="SFLD" id="SFLDG01384">
    <property type="entry name" value="thioether_bond_formation_requi"/>
    <property type="match status" value="1"/>
</dbReference>
<proteinExistence type="inferred from homology"/>
<comment type="cofactor">
    <cofactor evidence="1">
        <name>[4Fe-4S] cluster</name>
        <dbReference type="ChEBI" id="CHEBI:49883"/>
    </cofactor>
</comment>
<evidence type="ECO:0000256" key="6">
    <source>
        <dbReference type="ARBA" id="ARBA00023601"/>
    </source>
</evidence>
<keyword evidence="9" id="KW-1185">Reference proteome</keyword>
<dbReference type="CDD" id="cd01335">
    <property type="entry name" value="Radical_SAM"/>
    <property type="match status" value="1"/>
</dbReference>
<evidence type="ECO:0000256" key="1">
    <source>
        <dbReference type="ARBA" id="ARBA00001966"/>
    </source>
</evidence>
<organism evidence="8 9">
    <name type="scientific">Vagococcus allomyrinae</name>
    <dbReference type="NCBI Taxonomy" id="2794353"/>
    <lineage>
        <taxon>Bacteria</taxon>
        <taxon>Bacillati</taxon>
        <taxon>Bacillota</taxon>
        <taxon>Bacilli</taxon>
        <taxon>Lactobacillales</taxon>
        <taxon>Enterococcaceae</taxon>
        <taxon>Vagococcus</taxon>
    </lineage>
</organism>
<feature type="domain" description="Radical SAM core" evidence="7">
    <location>
        <begin position="1"/>
        <end position="238"/>
    </location>
</feature>
<dbReference type="Pfam" id="PF04055">
    <property type="entry name" value="Radical_SAM"/>
    <property type="match status" value="1"/>
</dbReference>
<dbReference type="SUPFAM" id="SSF102114">
    <property type="entry name" value="Radical SAM enzymes"/>
    <property type="match status" value="1"/>
</dbReference>
<dbReference type="SFLD" id="SFLDS00029">
    <property type="entry name" value="Radical_SAM"/>
    <property type="match status" value="1"/>
</dbReference>
<dbReference type="SFLD" id="SFLDG01072">
    <property type="entry name" value="dehydrogenase_like"/>
    <property type="match status" value="1"/>
</dbReference>
<evidence type="ECO:0000256" key="5">
    <source>
        <dbReference type="ARBA" id="ARBA00023014"/>
    </source>
</evidence>
<dbReference type="InterPro" id="IPR023885">
    <property type="entry name" value="4Fe4S-binding_SPASM_dom"/>
</dbReference>
<dbReference type="GO" id="GO:0016491">
    <property type="term" value="F:oxidoreductase activity"/>
    <property type="evidence" value="ECO:0007669"/>
    <property type="project" value="InterPro"/>
</dbReference>
<dbReference type="InterPro" id="IPR058240">
    <property type="entry name" value="rSAM_sf"/>
</dbReference>
<evidence type="ECO:0000313" key="9">
    <source>
        <dbReference type="Proteomes" id="UP000674938"/>
    </source>
</evidence>
<accession>A0A940PCG5</accession>
<evidence type="ECO:0000256" key="4">
    <source>
        <dbReference type="ARBA" id="ARBA00023004"/>
    </source>
</evidence>
<evidence type="ECO:0000256" key="3">
    <source>
        <dbReference type="ARBA" id="ARBA00022723"/>
    </source>
</evidence>
<keyword evidence="3" id="KW-0479">Metal-binding</keyword>
<dbReference type="SFLD" id="SFLDG01067">
    <property type="entry name" value="SPASM/twitch_domain_containing"/>
    <property type="match status" value="1"/>
</dbReference>
<comment type="similarity">
    <text evidence="6">Belongs to the radical SAM superfamily. Anaerobic sulfatase-maturating enzyme family.</text>
</comment>
<dbReference type="PANTHER" id="PTHR43273">
    <property type="entry name" value="ANAEROBIC SULFATASE-MATURATING ENZYME HOMOLOG ASLB-RELATED"/>
    <property type="match status" value="1"/>
</dbReference>
<dbReference type="InterPro" id="IPR034485">
    <property type="entry name" value="Anaerobic_Cys-type_sulfatase-m"/>
</dbReference>
<dbReference type="PROSITE" id="PS51918">
    <property type="entry name" value="RADICAL_SAM"/>
    <property type="match status" value="1"/>
</dbReference>
<dbReference type="SFLD" id="SFLDF00289">
    <property type="entry name" value="anaerobic_Cys-type_sulfatase-m"/>
    <property type="match status" value="1"/>
</dbReference>